<organism evidence="2 3">
    <name type="scientific">Mycteria americana</name>
    <name type="common">Wood stork</name>
    <dbReference type="NCBI Taxonomy" id="33587"/>
    <lineage>
        <taxon>Eukaryota</taxon>
        <taxon>Metazoa</taxon>
        <taxon>Chordata</taxon>
        <taxon>Craniata</taxon>
        <taxon>Vertebrata</taxon>
        <taxon>Euteleostomi</taxon>
        <taxon>Archelosauria</taxon>
        <taxon>Archosauria</taxon>
        <taxon>Dinosauria</taxon>
        <taxon>Saurischia</taxon>
        <taxon>Theropoda</taxon>
        <taxon>Coelurosauria</taxon>
        <taxon>Aves</taxon>
        <taxon>Neognathae</taxon>
        <taxon>Neoaves</taxon>
        <taxon>Aequornithes</taxon>
        <taxon>Ciconiiformes</taxon>
        <taxon>Ciconiidae</taxon>
        <taxon>Mycteria</taxon>
    </lineage>
</organism>
<protein>
    <submittedName>
        <fullName evidence="2">Uncharacterized protein</fullName>
    </submittedName>
</protein>
<name>A0AAN7NV32_MYCAM</name>
<dbReference type="EMBL" id="JAUNZN010000001">
    <property type="protein sequence ID" value="KAK4830994.1"/>
    <property type="molecule type" value="Genomic_DNA"/>
</dbReference>
<accession>A0AAN7NV32</accession>
<dbReference type="Proteomes" id="UP001333110">
    <property type="component" value="Unassembled WGS sequence"/>
</dbReference>
<keyword evidence="3" id="KW-1185">Reference proteome</keyword>
<comment type="caution">
    <text evidence="2">The sequence shown here is derived from an EMBL/GenBank/DDBJ whole genome shotgun (WGS) entry which is preliminary data.</text>
</comment>
<evidence type="ECO:0000313" key="2">
    <source>
        <dbReference type="EMBL" id="KAK4830994.1"/>
    </source>
</evidence>
<proteinExistence type="predicted"/>
<gene>
    <name evidence="2" type="ORF">QYF61_014565</name>
</gene>
<dbReference type="AlphaFoldDB" id="A0AAN7NV32"/>
<reference evidence="2 3" key="1">
    <citation type="journal article" date="2023" name="J. Hered.">
        <title>Chromosome-level genome of the wood stork (Mycteria americana) provides insight into avian chromosome evolution.</title>
        <authorList>
            <person name="Flamio R. Jr."/>
            <person name="Ramstad K.M."/>
        </authorList>
    </citation>
    <scope>NUCLEOTIDE SEQUENCE [LARGE SCALE GENOMIC DNA]</scope>
    <source>
        <strain evidence="2">JAX WOST 10</strain>
    </source>
</reference>
<sequence>MHSGRVRVNRHKLKQEGFRLDVGRNFFSTRMVKQWLPREAVRSPSLEVFKTHLDKARSDLTPDPALSRRLEWRFSEVPSSLNYSMIIGSFSYAKISLRLGLHKVLAGQMIRAQGSGSAELGVGQDGTMDRAPLESPEMSALHQPSLSKGTEEISHSSPRLLCRSLSTSAHGAAVAHGLATELSINEERSLETKDIPGQDCFLN</sequence>
<feature type="region of interest" description="Disordered" evidence="1">
    <location>
        <begin position="116"/>
        <end position="153"/>
    </location>
</feature>
<evidence type="ECO:0000313" key="3">
    <source>
        <dbReference type="Proteomes" id="UP001333110"/>
    </source>
</evidence>
<evidence type="ECO:0000256" key="1">
    <source>
        <dbReference type="SAM" id="MobiDB-lite"/>
    </source>
</evidence>